<protein>
    <submittedName>
        <fullName evidence="1">Uncharacterized protein</fullName>
    </submittedName>
</protein>
<gene>
    <name evidence="1" type="ORF">METZ01_LOCUS38583</name>
</gene>
<sequence>MAKNNKDTNFELEISQKELQEFIENLDPKRNIQDLAASAAEIIASAGFSTHWDDILPMLDDEHISEDLRLAAHIIFRAKLVLEEMEKDSSLRNIVYNTMLMMDALEVANIKGYIPSASDVNFNKMEAKTSSMNIAIKKEKIIDTIRQLAKENPKKGITWLRKRASTLLSSETQKGYSYRQILRDTKGMRIKNDKT</sequence>
<organism evidence="1">
    <name type="scientific">marine metagenome</name>
    <dbReference type="NCBI Taxonomy" id="408172"/>
    <lineage>
        <taxon>unclassified sequences</taxon>
        <taxon>metagenomes</taxon>
        <taxon>ecological metagenomes</taxon>
    </lineage>
</organism>
<evidence type="ECO:0000313" key="1">
    <source>
        <dbReference type="EMBL" id="SUZ85729.1"/>
    </source>
</evidence>
<dbReference type="AlphaFoldDB" id="A0A381R4J7"/>
<accession>A0A381R4J7</accession>
<proteinExistence type="predicted"/>
<dbReference type="EMBL" id="UINC01001649">
    <property type="protein sequence ID" value="SUZ85729.1"/>
    <property type="molecule type" value="Genomic_DNA"/>
</dbReference>
<name>A0A381R4J7_9ZZZZ</name>
<reference evidence="1" key="1">
    <citation type="submission" date="2018-05" db="EMBL/GenBank/DDBJ databases">
        <authorList>
            <person name="Lanie J.A."/>
            <person name="Ng W.-L."/>
            <person name="Kazmierczak K.M."/>
            <person name="Andrzejewski T.M."/>
            <person name="Davidsen T.M."/>
            <person name="Wayne K.J."/>
            <person name="Tettelin H."/>
            <person name="Glass J.I."/>
            <person name="Rusch D."/>
            <person name="Podicherti R."/>
            <person name="Tsui H.-C.T."/>
            <person name="Winkler M.E."/>
        </authorList>
    </citation>
    <scope>NUCLEOTIDE SEQUENCE</scope>
</reference>